<dbReference type="HOGENOM" id="CLU_017028_8_4_9"/>
<proteinExistence type="inferred from homology"/>
<evidence type="ECO:0000313" key="7">
    <source>
        <dbReference type="EMBL" id="CQR56979.1"/>
    </source>
</evidence>
<dbReference type="InterPro" id="IPR000914">
    <property type="entry name" value="SBP_5_dom"/>
</dbReference>
<keyword evidence="2" id="KW-0813">Transport</keyword>
<evidence type="ECO:0000313" key="8">
    <source>
        <dbReference type="Proteomes" id="UP000033163"/>
    </source>
</evidence>
<evidence type="ECO:0000256" key="4">
    <source>
        <dbReference type="SAM" id="MobiDB-lite"/>
    </source>
</evidence>
<dbReference type="PIRSF" id="PIRSF002741">
    <property type="entry name" value="MppA"/>
    <property type="match status" value="1"/>
</dbReference>
<comment type="similarity">
    <text evidence="1">Belongs to the bacterial solute-binding protein 5 family.</text>
</comment>
<dbReference type="Gene3D" id="3.10.105.10">
    <property type="entry name" value="Dipeptide-binding Protein, Domain 3"/>
    <property type="match status" value="1"/>
</dbReference>
<dbReference type="GO" id="GO:0042597">
    <property type="term" value="C:periplasmic space"/>
    <property type="evidence" value="ECO:0007669"/>
    <property type="project" value="UniProtKB-ARBA"/>
</dbReference>
<evidence type="ECO:0000259" key="6">
    <source>
        <dbReference type="Pfam" id="PF00496"/>
    </source>
</evidence>
<dbReference type="GO" id="GO:0043190">
    <property type="term" value="C:ATP-binding cassette (ABC) transporter complex"/>
    <property type="evidence" value="ECO:0007669"/>
    <property type="project" value="InterPro"/>
</dbReference>
<accession>A0A0E4HC41</accession>
<dbReference type="EMBL" id="LN831776">
    <property type="protein sequence ID" value="CQR56979.1"/>
    <property type="molecule type" value="Genomic_DNA"/>
</dbReference>
<dbReference type="GO" id="GO:1904680">
    <property type="term" value="F:peptide transmembrane transporter activity"/>
    <property type="evidence" value="ECO:0007669"/>
    <property type="project" value="TreeGrafter"/>
</dbReference>
<evidence type="ECO:0000256" key="2">
    <source>
        <dbReference type="ARBA" id="ARBA00022448"/>
    </source>
</evidence>
<dbReference type="SUPFAM" id="SSF53850">
    <property type="entry name" value="Periplasmic binding protein-like II"/>
    <property type="match status" value="1"/>
</dbReference>
<dbReference type="InterPro" id="IPR039424">
    <property type="entry name" value="SBP_5"/>
</dbReference>
<dbReference type="Pfam" id="PF00496">
    <property type="entry name" value="SBP_bac_5"/>
    <property type="match status" value="1"/>
</dbReference>
<feature type="compositionally biased region" description="Polar residues" evidence="4">
    <location>
        <begin position="31"/>
        <end position="49"/>
    </location>
</feature>
<dbReference type="AlphaFoldDB" id="A0A0E4HC41"/>
<feature type="domain" description="Solute-binding protein family 5" evidence="6">
    <location>
        <begin position="99"/>
        <end position="467"/>
    </location>
</feature>
<keyword evidence="3 5" id="KW-0732">Signal</keyword>
<dbReference type="Gene3D" id="3.90.76.10">
    <property type="entry name" value="Dipeptide-binding Protein, Domain 1"/>
    <property type="match status" value="1"/>
</dbReference>
<reference evidence="8" key="1">
    <citation type="submission" date="2015-03" db="EMBL/GenBank/DDBJ databases">
        <authorList>
            <person name="Wibberg D."/>
        </authorList>
    </citation>
    <scope>NUCLEOTIDE SEQUENCE [LARGE SCALE GENOMIC DNA]</scope>
</reference>
<dbReference type="Gene3D" id="3.40.190.10">
    <property type="entry name" value="Periplasmic binding protein-like II"/>
    <property type="match status" value="1"/>
</dbReference>
<protein>
    <recommendedName>
        <fullName evidence="6">Solute-binding protein family 5 domain-containing protein</fullName>
    </recommendedName>
</protein>
<dbReference type="PANTHER" id="PTHR30290">
    <property type="entry name" value="PERIPLASMIC BINDING COMPONENT OF ABC TRANSPORTER"/>
    <property type="match status" value="1"/>
</dbReference>
<feature type="signal peptide" evidence="5">
    <location>
        <begin position="1"/>
        <end position="28"/>
    </location>
</feature>
<dbReference type="Proteomes" id="UP000033163">
    <property type="component" value="Chromosome I"/>
</dbReference>
<sequence>MKKNNRLLFVLVMMLTASLLLFGCSSNAGNTAGNASSPPGTEASPQPQSEGGAASGIVTMAIISTWDTLNIYNTSGNYGNAVADQLFERLVFREHGGNVIPRLAKSWAMADDNLSMTFELADNVTWHDGEKLTAKDIVFTVQAMTNPAVNNYYRSAFNVLAGTDADGIAQDPAKVGVEAVSDTSVKFTFKEPKAEETILNAFLSFLYVLPEHILGQGDPASINTSGFWNAPVGAGPFKFVKQTAGESLQLEAFTDYYQGSPGFKTLVVRVVPAANLTAGLINGDIDVVAMGSIPLSDWDTVKNNPDIVASSIPDYSYQYMLFNLSKDTFQDSNVRTAFDKAINKTLIVDNLMKGEGGVAVGPMPKYHPYYNQSLVPNAYNPDEAKQMLEAAGFDFKREYLLIVPQGNQVREQSALLIQQDLAAIGVKVKIETYDFATLLSMLKNGESDLGLLGGGSNIDPGESSVIMKPGDSRNYSLLKDSKWYDIAAKGFSLYDFDQRKAVYDEYQQALVKDQPYIWLYHQNNLWAHSSRLTDVPMEDFVWMNFASWKWKIAK</sequence>
<evidence type="ECO:0000256" key="1">
    <source>
        <dbReference type="ARBA" id="ARBA00005695"/>
    </source>
</evidence>
<dbReference type="PANTHER" id="PTHR30290:SF9">
    <property type="entry name" value="OLIGOPEPTIDE-BINDING PROTEIN APPA"/>
    <property type="match status" value="1"/>
</dbReference>
<name>A0A0E4HC41_9BACL</name>
<organism evidence="7 8">
    <name type="scientific">Paenibacillus riograndensis SBR5</name>
    <dbReference type="NCBI Taxonomy" id="1073571"/>
    <lineage>
        <taxon>Bacteria</taxon>
        <taxon>Bacillati</taxon>
        <taxon>Bacillota</taxon>
        <taxon>Bacilli</taxon>
        <taxon>Bacillales</taxon>
        <taxon>Paenibacillaceae</taxon>
        <taxon>Paenibacillus</taxon>
        <taxon>Paenibacillus sonchi group</taxon>
    </lineage>
</organism>
<dbReference type="PATRIC" id="fig|1073571.4.peg.4911"/>
<evidence type="ECO:0000256" key="3">
    <source>
        <dbReference type="ARBA" id="ARBA00022729"/>
    </source>
</evidence>
<dbReference type="PROSITE" id="PS51257">
    <property type="entry name" value="PROKAR_LIPOPROTEIN"/>
    <property type="match status" value="1"/>
</dbReference>
<feature type="chain" id="PRO_5002420996" description="Solute-binding protein family 5 domain-containing protein" evidence="5">
    <location>
        <begin position="29"/>
        <end position="554"/>
    </location>
</feature>
<evidence type="ECO:0000256" key="5">
    <source>
        <dbReference type="SAM" id="SignalP"/>
    </source>
</evidence>
<dbReference type="RefSeq" id="WP_052741508.1">
    <property type="nucleotide sequence ID" value="NZ_LN831776.1"/>
</dbReference>
<feature type="region of interest" description="Disordered" evidence="4">
    <location>
        <begin position="31"/>
        <end position="52"/>
    </location>
</feature>
<dbReference type="InterPro" id="IPR030678">
    <property type="entry name" value="Peptide/Ni-bd"/>
</dbReference>
<gene>
    <name evidence="7" type="ORF">PRIO_4577</name>
</gene>
<dbReference type="KEGG" id="pri:PRIO_4577"/>
<dbReference type="GO" id="GO:0015833">
    <property type="term" value="P:peptide transport"/>
    <property type="evidence" value="ECO:0007669"/>
    <property type="project" value="TreeGrafter"/>
</dbReference>